<dbReference type="EMBL" id="BGPR01002919">
    <property type="protein sequence ID" value="GBM81047.1"/>
    <property type="molecule type" value="Genomic_DNA"/>
</dbReference>
<dbReference type="FunFam" id="3.30.70.270:FF:000020">
    <property type="entry name" value="Transposon Tf2-6 polyprotein-like Protein"/>
    <property type="match status" value="1"/>
</dbReference>
<dbReference type="OrthoDB" id="6379273at2759"/>
<dbReference type="Proteomes" id="UP000499080">
    <property type="component" value="Unassembled WGS sequence"/>
</dbReference>
<dbReference type="EC" id="2.7.7.49" evidence="1"/>
<reference evidence="2 3" key="1">
    <citation type="journal article" date="2019" name="Sci. Rep.">
        <title>Orb-weaving spider Araneus ventricosus genome elucidates the spidroin gene catalogue.</title>
        <authorList>
            <person name="Kono N."/>
            <person name="Nakamura H."/>
            <person name="Ohtoshi R."/>
            <person name="Moran D.A.P."/>
            <person name="Shinohara A."/>
            <person name="Yoshida Y."/>
            <person name="Fujiwara M."/>
            <person name="Mori M."/>
            <person name="Tomita M."/>
            <person name="Arakawa K."/>
        </authorList>
    </citation>
    <scope>NUCLEOTIDE SEQUENCE [LARGE SCALE GENOMIC DNA]</scope>
</reference>
<dbReference type="InterPro" id="IPR043128">
    <property type="entry name" value="Rev_trsase/Diguanyl_cyclase"/>
</dbReference>
<proteinExistence type="predicted"/>
<keyword evidence="3" id="KW-1185">Reference proteome</keyword>
<sequence>MFTNELTLLGRAAIPFLHPLTGRAIDIWEIGTVFVSKIIGQSARNLEHVSNQFIDHLVCIDSVRPNPEKVKALCSFPTPNNSHDVRSFLGLCSYFRRFIKGFCYPIAKSLLLLLKGDAKFYWGHKEVEAFKNLKKALTSD</sequence>
<accession>A0A4Y2ITD5</accession>
<dbReference type="InterPro" id="IPR043502">
    <property type="entry name" value="DNA/RNA_pol_sf"/>
</dbReference>
<dbReference type="PANTHER" id="PTHR33064">
    <property type="entry name" value="POL PROTEIN"/>
    <property type="match status" value="1"/>
</dbReference>
<evidence type="ECO:0000313" key="2">
    <source>
        <dbReference type="EMBL" id="GBM81047.1"/>
    </source>
</evidence>
<evidence type="ECO:0000256" key="1">
    <source>
        <dbReference type="ARBA" id="ARBA00012493"/>
    </source>
</evidence>
<dbReference type="InterPro" id="IPR051320">
    <property type="entry name" value="Viral_Replic_Matur_Polypro"/>
</dbReference>
<protein>
    <recommendedName>
        <fullName evidence="1">RNA-directed DNA polymerase</fullName>
        <ecNumber evidence="1">2.7.7.49</ecNumber>
    </recommendedName>
</protein>
<organism evidence="2 3">
    <name type="scientific">Araneus ventricosus</name>
    <name type="common">Orbweaver spider</name>
    <name type="synonym">Epeira ventricosa</name>
    <dbReference type="NCBI Taxonomy" id="182803"/>
    <lineage>
        <taxon>Eukaryota</taxon>
        <taxon>Metazoa</taxon>
        <taxon>Ecdysozoa</taxon>
        <taxon>Arthropoda</taxon>
        <taxon>Chelicerata</taxon>
        <taxon>Arachnida</taxon>
        <taxon>Araneae</taxon>
        <taxon>Araneomorphae</taxon>
        <taxon>Entelegynae</taxon>
        <taxon>Araneoidea</taxon>
        <taxon>Araneidae</taxon>
        <taxon>Araneus</taxon>
    </lineage>
</organism>
<dbReference type="Gene3D" id="3.30.70.270">
    <property type="match status" value="1"/>
</dbReference>
<comment type="caution">
    <text evidence="2">The sequence shown here is derived from an EMBL/GenBank/DDBJ whole genome shotgun (WGS) entry which is preliminary data.</text>
</comment>
<gene>
    <name evidence="2" type="ORF">AVEN_56753_1</name>
</gene>
<evidence type="ECO:0000313" key="3">
    <source>
        <dbReference type="Proteomes" id="UP000499080"/>
    </source>
</evidence>
<name>A0A4Y2ITD5_ARAVE</name>
<dbReference type="SUPFAM" id="SSF56672">
    <property type="entry name" value="DNA/RNA polymerases"/>
    <property type="match status" value="1"/>
</dbReference>
<dbReference type="GO" id="GO:0003964">
    <property type="term" value="F:RNA-directed DNA polymerase activity"/>
    <property type="evidence" value="ECO:0007669"/>
    <property type="project" value="UniProtKB-EC"/>
</dbReference>
<dbReference type="PANTHER" id="PTHR33064:SF37">
    <property type="entry name" value="RIBONUCLEASE H"/>
    <property type="match status" value="1"/>
</dbReference>
<dbReference type="AlphaFoldDB" id="A0A4Y2ITD5"/>